<evidence type="ECO:0000256" key="1">
    <source>
        <dbReference type="SAM" id="MobiDB-lite"/>
    </source>
</evidence>
<dbReference type="EMBL" id="UINC01226168">
    <property type="protein sequence ID" value="SVE56539.1"/>
    <property type="molecule type" value="Genomic_DNA"/>
</dbReference>
<feature type="non-terminal residue" evidence="2">
    <location>
        <position position="1"/>
    </location>
</feature>
<feature type="region of interest" description="Disordered" evidence="1">
    <location>
        <begin position="1"/>
        <end position="21"/>
    </location>
</feature>
<evidence type="ECO:0000313" key="2">
    <source>
        <dbReference type="EMBL" id="SVE56539.1"/>
    </source>
</evidence>
<dbReference type="AlphaFoldDB" id="A0A383EIT2"/>
<protein>
    <submittedName>
        <fullName evidence="2">Uncharacterized protein</fullName>
    </submittedName>
</protein>
<sequence>VCGPGGNASITGAGVPGSYPGGRATANSTVVPSAVVREVKSAALIGSVPYDRMSNVTIIDRGKQLMTLRPAGTWLVAPRSIFQGLINAILHPDFHCGGL</sequence>
<name>A0A383EIT2_9ZZZZ</name>
<reference evidence="2" key="1">
    <citation type="submission" date="2018-05" db="EMBL/GenBank/DDBJ databases">
        <authorList>
            <person name="Lanie J.A."/>
            <person name="Ng W.-L."/>
            <person name="Kazmierczak K.M."/>
            <person name="Andrzejewski T.M."/>
            <person name="Davidsen T.M."/>
            <person name="Wayne K.J."/>
            <person name="Tettelin H."/>
            <person name="Glass J.I."/>
            <person name="Rusch D."/>
            <person name="Podicherti R."/>
            <person name="Tsui H.-C.T."/>
            <person name="Winkler M.E."/>
        </authorList>
    </citation>
    <scope>NUCLEOTIDE SEQUENCE</scope>
</reference>
<gene>
    <name evidence="2" type="ORF">METZ01_LOCUS509393</name>
</gene>
<organism evidence="2">
    <name type="scientific">marine metagenome</name>
    <dbReference type="NCBI Taxonomy" id="408172"/>
    <lineage>
        <taxon>unclassified sequences</taxon>
        <taxon>metagenomes</taxon>
        <taxon>ecological metagenomes</taxon>
    </lineage>
</organism>
<accession>A0A383EIT2</accession>
<proteinExistence type="predicted"/>